<evidence type="ECO:0000256" key="3">
    <source>
        <dbReference type="ARBA" id="ARBA00022679"/>
    </source>
</evidence>
<dbReference type="Gene3D" id="3.80.10.10">
    <property type="entry name" value="Ribonuclease Inhibitor"/>
    <property type="match status" value="1"/>
</dbReference>
<evidence type="ECO:0000256" key="8">
    <source>
        <dbReference type="ARBA" id="ARBA00022840"/>
    </source>
</evidence>
<keyword evidence="16" id="KW-1185">Reference proteome</keyword>
<comment type="subcellular location">
    <subcellularLocation>
        <location evidence="1">Membrane</location>
        <topology evidence="1">Single-pass membrane protein</topology>
    </subcellularLocation>
</comment>
<dbReference type="PROSITE" id="PS00108">
    <property type="entry name" value="PROTEIN_KINASE_ST"/>
    <property type="match status" value="1"/>
</dbReference>
<reference evidence="15" key="1">
    <citation type="submission" date="2024-02" db="EMBL/GenBank/DDBJ databases">
        <authorList>
            <consortium name="ELIXIR-Norway"/>
            <consortium name="Elixir Norway"/>
        </authorList>
    </citation>
    <scope>NUCLEOTIDE SEQUENCE</scope>
</reference>
<dbReference type="Gene3D" id="2.60.120.430">
    <property type="entry name" value="Galactose-binding lectin"/>
    <property type="match status" value="1"/>
</dbReference>
<keyword evidence="8 11" id="KW-0067">ATP-binding</keyword>
<dbReference type="Proteomes" id="UP001497512">
    <property type="component" value="Chromosome 9"/>
</dbReference>
<evidence type="ECO:0000256" key="9">
    <source>
        <dbReference type="ARBA" id="ARBA00022989"/>
    </source>
</evidence>
<dbReference type="InterPro" id="IPR024788">
    <property type="entry name" value="Malectin-like_Carb-bd_dom"/>
</dbReference>
<evidence type="ECO:0000256" key="1">
    <source>
        <dbReference type="ARBA" id="ARBA00004167"/>
    </source>
</evidence>
<keyword evidence="3" id="KW-0808">Transferase</keyword>
<evidence type="ECO:0000256" key="13">
    <source>
        <dbReference type="SAM" id="Phobius"/>
    </source>
</evidence>
<evidence type="ECO:0000313" key="16">
    <source>
        <dbReference type="Proteomes" id="UP001497512"/>
    </source>
</evidence>
<keyword evidence="6 11" id="KW-0547">Nucleotide-binding</keyword>
<dbReference type="PANTHER" id="PTHR45631">
    <property type="entry name" value="OS07G0107800 PROTEIN-RELATED"/>
    <property type="match status" value="1"/>
</dbReference>
<keyword evidence="4 13" id="KW-0812">Transmembrane</keyword>
<dbReference type="SUPFAM" id="SSF56112">
    <property type="entry name" value="Protein kinase-like (PK-like)"/>
    <property type="match status" value="1"/>
</dbReference>
<dbReference type="PANTHER" id="PTHR45631:SF68">
    <property type="entry name" value="REPEAT FAMILY PROTEIN, PUTATIVE, EXPRESSED-RELATED"/>
    <property type="match status" value="1"/>
</dbReference>
<evidence type="ECO:0000256" key="10">
    <source>
        <dbReference type="ARBA" id="ARBA00023136"/>
    </source>
</evidence>
<keyword evidence="2" id="KW-0433">Leucine-rich repeat</keyword>
<dbReference type="Gene3D" id="3.30.200.20">
    <property type="entry name" value="Phosphorylase Kinase, domain 1"/>
    <property type="match status" value="1"/>
</dbReference>
<keyword evidence="9 13" id="KW-1133">Transmembrane helix</keyword>
<dbReference type="InterPro" id="IPR011009">
    <property type="entry name" value="Kinase-like_dom_sf"/>
</dbReference>
<dbReference type="InterPro" id="IPR001611">
    <property type="entry name" value="Leu-rich_rpt"/>
</dbReference>
<evidence type="ECO:0000256" key="2">
    <source>
        <dbReference type="ARBA" id="ARBA00022614"/>
    </source>
</evidence>
<evidence type="ECO:0000256" key="11">
    <source>
        <dbReference type="PROSITE-ProRule" id="PRU10141"/>
    </source>
</evidence>
<dbReference type="PROSITE" id="PS50011">
    <property type="entry name" value="PROTEIN_KINASE_DOM"/>
    <property type="match status" value="1"/>
</dbReference>
<evidence type="ECO:0000256" key="7">
    <source>
        <dbReference type="ARBA" id="ARBA00022777"/>
    </source>
</evidence>
<evidence type="ECO:0000256" key="4">
    <source>
        <dbReference type="ARBA" id="ARBA00022692"/>
    </source>
</evidence>
<evidence type="ECO:0000256" key="5">
    <source>
        <dbReference type="ARBA" id="ARBA00022737"/>
    </source>
</evidence>
<organism evidence="15 16">
    <name type="scientific">Sphagnum troendelagicum</name>
    <dbReference type="NCBI Taxonomy" id="128251"/>
    <lineage>
        <taxon>Eukaryota</taxon>
        <taxon>Viridiplantae</taxon>
        <taxon>Streptophyta</taxon>
        <taxon>Embryophyta</taxon>
        <taxon>Bryophyta</taxon>
        <taxon>Sphagnophytina</taxon>
        <taxon>Sphagnopsida</taxon>
        <taxon>Sphagnales</taxon>
        <taxon>Sphagnaceae</taxon>
        <taxon>Sphagnum</taxon>
    </lineage>
</organism>
<feature type="binding site" evidence="11">
    <location>
        <position position="615"/>
    </location>
    <ligand>
        <name>ATP</name>
        <dbReference type="ChEBI" id="CHEBI:30616"/>
    </ligand>
</feature>
<dbReference type="InterPro" id="IPR008271">
    <property type="entry name" value="Ser/Thr_kinase_AS"/>
</dbReference>
<name>A0ABP0V7A5_9BRYO</name>
<sequence>MSRTLQVFIVVVQVTVIILFSTVSLPGFTQAQPGFLSIDCGSSVTYTDANSITWVPDTGYIFTGQNYDLAQNNNTQLQTLRYFSENRSKSCYVLPAIPLQTYMVRVSFFYSDFLGTGTPPPTFRLEIEVEYAGLINSLQDPDLFYEVMLSATRDNICVCLARSTTTDVPFISALELRALDTASMYTVVQQGVYLYNKFRQNLGTTTDSPLRYPDDKYDRRWWGHSVAAPAQAISTTTPVNVSLSSLMVPEAVMQTALIWPSGETMYLPLSDIDASNKFYYFVSYFAEIDPQAVNQSRVFDMVLNNNPALGFANVSVTNLAGGMYVTTELLYANFTSNNTGLLRFIPHLNSALGPIFNAYEMFLLSGPVTLMRTFYTDALAIENLKETLNLTSWTGDPCVYTPYDWITCTNDPSPRIATVKLSDYNLTGRMPQALSNLTALTALRLQNNQLMGSIPMWLQSLTSLQELVLSNNNLSGTVPPTLVGNANLTFQDFGNPYLCTGVTTCPTTTPTNHGSNYNKSNVVNLTTIVGVTVGGPLLVIVIILLVFYFICFRKRVTNSDNTPEGSRHQGVEVVREFSFMEVVAATNSFKTLLGEGSFGSVYYGRLLNGQEVAVKRSSPNSQQGFREFVNEINLLSKVHHKYLVSLVGYCHEDKEQILIYEYMANGTLRQRTQKALENPIDWKARLNIALNCAEGLEYLHTGCNYPIIHRDLKTSNILLSKQMVAKVGDFGLSKMISIEGASHVTTIAKGTAGYIDPEYNNTQQLTNKSDIFSLGIVLLELLCGRPPIDRSLPDRTQWNIGEWVRTHLRAGAIDNVIDKAFHNNYNMESMWKVAEIAIMSIEPCSVNRPTITQVVSNLREAIIIESSVEPSYNNSSDMSNSRLLQSASATPRRSSDTQQSMFGGGNNSTLTFTSSYFPSSR</sequence>
<evidence type="ECO:0000256" key="6">
    <source>
        <dbReference type="ARBA" id="ARBA00022741"/>
    </source>
</evidence>
<dbReference type="InterPro" id="IPR000719">
    <property type="entry name" value="Prot_kinase_dom"/>
</dbReference>
<accession>A0ABP0V7A5</accession>
<keyword evidence="10 13" id="KW-0472">Membrane</keyword>
<feature type="domain" description="Protein kinase" evidence="14">
    <location>
        <begin position="587"/>
        <end position="863"/>
    </location>
</feature>
<dbReference type="Pfam" id="PF12819">
    <property type="entry name" value="Malectin_like"/>
    <property type="match status" value="1"/>
</dbReference>
<keyword evidence="5" id="KW-0677">Repeat</keyword>
<dbReference type="Pfam" id="PF00069">
    <property type="entry name" value="Pkinase"/>
    <property type="match status" value="1"/>
</dbReference>
<evidence type="ECO:0000259" key="14">
    <source>
        <dbReference type="PROSITE" id="PS50011"/>
    </source>
</evidence>
<gene>
    <name evidence="15" type="ORF">CSSPTR1EN2_LOCUS23222</name>
</gene>
<dbReference type="Pfam" id="PF00560">
    <property type="entry name" value="LRR_1"/>
    <property type="match status" value="2"/>
</dbReference>
<dbReference type="SUPFAM" id="SSF52058">
    <property type="entry name" value="L domain-like"/>
    <property type="match status" value="1"/>
</dbReference>
<feature type="transmembrane region" description="Helical" evidence="13">
    <location>
        <begin position="528"/>
        <end position="550"/>
    </location>
</feature>
<dbReference type="InterPro" id="IPR017441">
    <property type="entry name" value="Protein_kinase_ATP_BS"/>
</dbReference>
<dbReference type="PROSITE" id="PS00107">
    <property type="entry name" value="PROTEIN_KINASE_ATP"/>
    <property type="match status" value="1"/>
</dbReference>
<evidence type="ECO:0000313" key="15">
    <source>
        <dbReference type="EMBL" id="CAK9236822.1"/>
    </source>
</evidence>
<keyword evidence="7" id="KW-0418">Kinase</keyword>
<dbReference type="Gene3D" id="1.10.510.10">
    <property type="entry name" value="Transferase(Phosphotransferase) domain 1"/>
    <property type="match status" value="1"/>
</dbReference>
<proteinExistence type="predicted"/>
<feature type="region of interest" description="Disordered" evidence="12">
    <location>
        <begin position="870"/>
        <end position="907"/>
    </location>
</feature>
<evidence type="ECO:0000256" key="12">
    <source>
        <dbReference type="SAM" id="MobiDB-lite"/>
    </source>
</evidence>
<dbReference type="EMBL" id="OZ019901">
    <property type="protein sequence ID" value="CAK9236822.1"/>
    <property type="molecule type" value="Genomic_DNA"/>
</dbReference>
<protein>
    <recommendedName>
        <fullName evidence="14">Protein kinase domain-containing protein</fullName>
    </recommendedName>
</protein>
<dbReference type="SMART" id="SM00220">
    <property type="entry name" value="S_TKc"/>
    <property type="match status" value="1"/>
</dbReference>
<dbReference type="InterPro" id="IPR032675">
    <property type="entry name" value="LRR_dom_sf"/>
</dbReference>